<dbReference type="SUPFAM" id="SSF55811">
    <property type="entry name" value="Nudix"/>
    <property type="match status" value="1"/>
</dbReference>
<feature type="region of interest" description="Disordered" evidence="2">
    <location>
        <begin position="99"/>
        <end position="119"/>
    </location>
</feature>
<keyword evidence="5" id="KW-1185">Reference proteome</keyword>
<dbReference type="InterPro" id="IPR020084">
    <property type="entry name" value="NUDIX_hydrolase_CS"/>
</dbReference>
<dbReference type="GO" id="GO:0004081">
    <property type="term" value="F:bis(5'-nucleosyl)-tetraphosphatase (asymmetrical) activity"/>
    <property type="evidence" value="ECO:0007669"/>
    <property type="project" value="TreeGrafter"/>
</dbReference>
<dbReference type="PROSITE" id="PS51462">
    <property type="entry name" value="NUDIX"/>
    <property type="match status" value="1"/>
</dbReference>
<dbReference type="AlphaFoldDB" id="W5IGJ5"/>
<feature type="domain" description="Nudix hydrolase" evidence="3">
    <location>
        <begin position="26"/>
        <end position="187"/>
    </location>
</feature>
<dbReference type="InterPro" id="IPR000086">
    <property type="entry name" value="NUDIX_hydrolase_dom"/>
</dbReference>
<dbReference type="Gene3D" id="3.90.79.10">
    <property type="entry name" value="Nucleoside Triphosphate Pyrophosphohydrolase"/>
    <property type="match status" value="1"/>
</dbReference>
<keyword evidence="1" id="KW-0378">Hydrolase</keyword>
<evidence type="ECO:0000313" key="5">
    <source>
        <dbReference type="Proteomes" id="UP000005777"/>
    </source>
</evidence>
<dbReference type="SMART" id="SM00855">
    <property type="entry name" value="PGAM"/>
    <property type="match status" value="1"/>
</dbReference>
<dbReference type="Pfam" id="PF00293">
    <property type="entry name" value="NUDIX"/>
    <property type="match status" value="1"/>
</dbReference>
<proteinExistence type="predicted"/>
<gene>
    <name evidence="4" type="ORF">HMPREF9020_01050</name>
</gene>
<evidence type="ECO:0000259" key="3">
    <source>
        <dbReference type="PROSITE" id="PS51462"/>
    </source>
</evidence>
<name>W5IGJ5_SCAIO</name>
<dbReference type="Proteomes" id="UP000005777">
    <property type="component" value="Unassembled WGS sequence"/>
</dbReference>
<evidence type="ECO:0000256" key="1">
    <source>
        <dbReference type="ARBA" id="ARBA00022801"/>
    </source>
</evidence>
<dbReference type="EMBL" id="ADCX01000007">
    <property type="protein sequence ID" value="EFG25981.2"/>
    <property type="molecule type" value="Genomic_DNA"/>
</dbReference>
<dbReference type="CDD" id="cd03673">
    <property type="entry name" value="NUDIX_Ap6A_hydrolase"/>
    <property type="match status" value="1"/>
</dbReference>
<dbReference type="eggNOG" id="COG0494">
    <property type="taxonomic scope" value="Bacteria"/>
</dbReference>
<dbReference type="HOGENOM" id="CLU_048989_1_0_11"/>
<dbReference type="GO" id="GO:0006167">
    <property type="term" value="P:AMP biosynthetic process"/>
    <property type="evidence" value="ECO:0007669"/>
    <property type="project" value="TreeGrafter"/>
</dbReference>
<dbReference type="eggNOG" id="COG2062">
    <property type="taxonomic scope" value="Bacteria"/>
</dbReference>
<dbReference type="PROSITE" id="PS00893">
    <property type="entry name" value="NUDIX_BOX"/>
    <property type="match status" value="1"/>
</dbReference>
<dbReference type="InterPro" id="IPR015797">
    <property type="entry name" value="NUDIX_hydrolase-like_dom_sf"/>
</dbReference>
<dbReference type="PANTHER" id="PTHR21340:SF0">
    <property type="entry name" value="BIS(5'-NUCLEOSYL)-TETRAPHOSPHATASE [ASYMMETRICAL]"/>
    <property type="match status" value="1"/>
</dbReference>
<dbReference type="InterPro" id="IPR029033">
    <property type="entry name" value="His_PPase_superfam"/>
</dbReference>
<dbReference type="CDD" id="cd07040">
    <property type="entry name" value="HP"/>
    <property type="match status" value="1"/>
</dbReference>
<accession>W5IGJ5</accession>
<dbReference type="Pfam" id="PF00300">
    <property type="entry name" value="His_Phos_1"/>
    <property type="match status" value="1"/>
</dbReference>
<dbReference type="InterPro" id="IPR013078">
    <property type="entry name" value="His_Pase_superF_clade-1"/>
</dbReference>
<dbReference type="GO" id="GO:0006754">
    <property type="term" value="P:ATP biosynthetic process"/>
    <property type="evidence" value="ECO:0007669"/>
    <property type="project" value="TreeGrafter"/>
</dbReference>
<dbReference type="Gene3D" id="3.40.50.1240">
    <property type="entry name" value="Phosphoglycerate mutase-like"/>
    <property type="match status" value="1"/>
</dbReference>
<organism evidence="4 5">
    <name type="scientific">Scardovia inopinata F0304</name>
    <dbReference type="NCBI Taxonomy" id="641146"/>
    <lineage>
        <taxon>Bacteria</taxon>
        <taxon>Bacillati</taxon>
        <taxon>Actinomycetota</taxon>
        <taxon>Actinomycetes</taxon>
        <taxon>Bifidobacteriales</taxon>
        <taxon>Bifidobacteriaceae</taxon>
        <taxon>Scardovia</taxon>
    </lineage>
</organism>
<evidence type="ECO:0000256" key="2">
    <source>
        <dbReference type="SAM" id="MobiDB-lite"/>
    </source>
</evidence>
<protein>
    <recommendedName>
        <fullName evidence="3">Nudix hydrolase domain-containing protein</fullName>
    </recommendedName>
</protein>
<reference evidence="4 5" key="1">
    <citation type="submission" date="2012-01" db="EMBL/GenBank/DDBJ databases">
        <title>The Genome Sequence of Scardovia inopinata F0304.</title>
        <authorList>
            <consortium name="The Broad Institute Genome Sequencing Platform"/>
            <person name="Ward D."/>
            <person name="Earl A."/>
            <person name="Feldgarden M."/>
            <person name="Gevers D."/>
            <person name="Young S."/>
            <person name="Zeng Q."/>
            <person name="Koehrsen M."/>
            <person name="Alvarado L."/>
            <person name="Berlin A.M."/>
            <person name="Borenstein D."/>
            <person name="Chapman S.B."/>
            <person name="Chen Z."/>
            <person name="Engels R."/>
            <person name="Freedman E."/>
            <person name="Gellesch M."/>
            <person name="Goldberg J."/>
            <person name="Griggs A."/>
            <person name="Gujja S."/>
            <person name="Heilman E.R."/>
            <person name="Heiman D.I."/>
            <person name="Hepburn T.A."/>
            <person name="Howarth C."/>
            <person name="Jen D."/>
            <person name="Larson L."/>
            <person name="Mehta T."/>
            <person name="Park D."/>
            <person name="Pearson M."/>
            <person name="Richards J."/>
            <person name="Roberts A."/>
            <person name="Saif S."/>
            <person name="Shea T.D."/>
            <person name="Shenoy N."/>
            <person name="Sisk P."/>
            <person name="Stolte C."/>
            <person name="Sykes S.N."/>
            <person name="Walk T."/>
            <person name="White J."/>
            <person name="Yandava C."/>
            <person name="Izard J."/>
            <person name="Baranova O.V."/>
            <person name="Blanton J.M."/>
            <person name="Tanner A.C."/>
            <person name="Dewhirst F."/>
            <person name="Haas B."/>
            <person name="Nusbaum C."/>
            <person name="Birren B."/>
        </authorList>
    </citation>
    <scope>NUCLEOTIDE SEQUENCE [LARGE SCALE GENOMIC DNA]</scope>
    <source>
        <strain evidence="4 5">F0304</strain>
    </source>
</reference>
<comment type="caution">
    <text evidence="4">The sequence shown here is derived from an EMBL/GenBank/DDBJ whole genome shotgun (WGS) entry which is preliminary data.</text>
</comment>
<dbReference type="InterPro" id="IPR051325">
    <property type="entry name" value="Nudix_hydrolase_domain"/>
</dbReference>
<evidence type="ECO:0000313" key="4">
    <source>
        <dbReference type="EMBL" id="EFG25981.2"/>
    </source>
</evidence>
<dbReference type="SUPFAM" id="SSF53254">
    <property type="entry name" value="Phosphoglycerate mutase-like"/>
    <property type="match status" value="1"/>
</dbReference>
<sequence length="371" mass="41443">MVLLSDFHQILADGYDQYARWGKKAPLVLAGGGIVWRLDATGEPEVCLVHRPRYDDWSWPKGKLEAHESIFHCAAREIQEEIGQPVALGMFLGHTSYPLPDEGKSAGKGTKKSKGRTGKDTNQIKHVFYWSARLLDHSQTAHRSSLFGSVHQADPKEISQIRWVSLDQAKKLLTRSDDRRLLRPFSAALESGLNQASTFVLIRHGKAEDRKTWTGEEAQRPLRPTGAAAAYALGRDLACFDPDYLYSSPWERCKQTMVPYSLSSQLPVTYLDSQTEDAFNADGQKAWQDLLDLLITSNNQGHNAALCMHRPVIGGMLEHLRQLCTSKSLARALPKRNPYMPTGNALVLTLIPGDNGNVRIIDLQKVEPCVY</sequence>
<dbReference type="RefSeq" id="WP_040591251.1">
    <property type="nucleotide sequence ID" value="NZ_GG770226.1"/>
</dbReference>
<dbReference type="PANTHER" id="PTHR21340">
    <property type="entry name" value="DIADENOSINE 5,5-P1,P4-TETRAPHOSPHATE PYROPHOSPHOHYDROLASE MUTT"/>
    <property type="match status" value="1"/>
</dbReference>